<evidence type="ECO:0000313" key="4">
    <source>
        <dbReference type="Proteomes" id="UP001611383"/>
    </source>
</evidence>
<gene>
    <name evidence="3" type="ORF">F0U60_42500</name>
</gene>
<organism evidence="3 4">
    <name type="scientific">Archangium minus</name>
    <dbReference type="NCBI Taxonomy" id="83450"/>
    <lineage>
        <taxon>Bacteria</taxon>
        <taxon>Pseudomonadati</taxon>
        <taxon>Myxococcota</taxon>
        <taxon>Myxococcia</taxon>
        <taxon>Myxococcales</taxon>
        <taxon>Cystobacterineae</taxon>
        <taxon>Archangiaceae</taxon>
        <taxon>Archangium</taxon>
    </lineage>
</organism>
<name>A0ABY9X3V4_9BACT</name>
<dbReference type="EMBL" id="CP043494">
    <property type="protein sequence ID" value="WNG50060.1"/>
    <property type="molecule type" value="Genomic_DNA"/>
</dbReference>
<feature type="signal peptide" evidence="2">
    <location>
        <begin position="1"/>
        <end position="23"/>
    </location>
</feature>
<sequence length="197" mass="20319">MSFERLPTLLALACVATSATALAVPPGGTLYVKAKNTHLKASSSPTANTLVVLQPGKEVTYNGREGTTPWCKVTVSADKKGPVQGFIYQANLAVSPPSLEVTSKNPGKPLSPEAFASSGAAVKALGPGAIEYGKSLSRPESVQQILELEALAKSIDETQVAEYARAGGLPEVVGRPTVASSSPAKPSNHPASKKGRK</sequence>
<evidence type="ECO:0000256" key="2">
    <source>
        <dbReference type="SAM" id="SignalP"/>
    </source>
</evidence>
<keyword evidence="4" id="KW-1185">Reference proteome</keyword>
<feature type="chain" id="PRO_5046802198" evidence="2">
    <location>
        <begin position="24"/>
        <end position="197"/>
    </location>
</feature>
<dbReference type="RefSeq" id="WP_395808698.1">
    <property type="nucleotide sequence ID" value="NZ_CP043494.1"/>
</dbReference>
<protein>
    <submittedName>
        <fullName evidence="3">SH3 domain-containing protein</fullName>
    </submittedName>
</protein>
<reference evidence="3 4" key="1">
    <citation type="submission" date="2019-08" db="EMBL/GenBank/DDBJ databases">
        <title>Archangium and Cystobacter genomes.</title>
        <authorList>
            <person name="Chen I.-C.K."/>
            <person name="Wielgoss S."/>
        </authorList>
    </citation>
    <scope>NUCLEOTIDE SEQUENCE [LARGE SCALE GENOMIC DNA]</scope>
    <source>
        <strain evidence="3 4">Cbm 6</strain>
    </source>
</reference>
<feature type="region of interest" description="Disordered" evidence="1">
    <location>
        <begin position="171"/>
        <end position="197"/>
    </location>
</feature>
<keyword evidence="2" id="KW-0732">Signal</keyword>
<evidence type="ECO:0000313" key="3">
    <source>
        <dbReference type="EMBL" id="WNG50060.1"/>
    </source>
</evidence>
<dbReference type="Proteomes" id="UP001611383">
    <property type="component" value="Chromosome"/>
</dbReference>
<evidence type="ECO:0000256" key="1">
    <source>
        <dbReference type="SAM" id="MobiDB-lite"/>
    </source>
</evidence>
<proteinExistence type="predicted"/>
<accession>A0ABY9X3V4</accession>